<accession>A0A0Q3VGC0</accession>
<dbReference type="PATRIC" id="fig|1637975.4.peg.948"/>
<evidence type="ECO:0000313" key="1">
    <source>
        <dbReference type="EMBL" id="KQL18231.1"/>
    </source>
</evidence>
<reference evidence="1 2" key="1">
    <citation type="submission" date="2015-09" db="EMBL/GenBank/DDBJ databases">
        <title>Genome sequencing project for genomic taxonomy and phylogenomics of Bacillus-like bacteria.</title>
        <authorList>
            <person name="Liu B."/>
            <person name="Wang J."/>
            <person name="Zhu Y."/>
            <person name="Liu G."/>
            <person name="Chen Q."/>
            <person name="Chen Z."/>
            <person name="Lan J."/>
            <person name="Che J."/>
            <person name="Ge C."/>
            <person name="Shi H."/>
            <person name="Pan Z."/>
            <person name="Liu X."/>
        </authorList>
    </citation>
    <scope>NUCLEOTIDE SEQUENCE [LARGE SCALE GENOMIC DNA]</scope>
    <source>
        <strain evidence="1 2">FJAT-18043</strain>
    </source>
</reference>
<comment type="caution">
    <text evidence="1">The sequence shown here is derived from an EMBL/GenBank/DDBJ whole genome shotgun (WGS) entry which is preliminary data.</text>
</comment>
<sequence>MNIVKVIISILLFIFNKIFISFRKIANELFLLGNFISKSDKQEQMAPKKNLLIPNLIQVNGRMYTFFKMK</sequence>
<dbReference type="AlphaFoldDB" id="A0A0Q3VGC0"/>
<dbReference type="Proteomes" id="UP000050996">
    <property type="component" value="Unassembled WGS sequence"/>
</dbReference>
<proteinExistence type="predicted"/>
<name>A0A0Q3VGC0_9BACI</name>
<dbReference type="EMBL" id="LJIX01000006">
    <property type="protein sequence ID" value="KQL18231.1"/>
    <property type="molecule type" value="Genomic_DNA"/>
</dbReference>
<organism evidence="1 2">
    <name type="scientific">Cytobacillus solani</name>
    <dbReference type="NCBI Taxonomy" id="1637975"/>
    <lineage>
        <taxon>Bacteria</taxon>
        <taxon>Bacillati</taxon>
        <taxon>Bacillota</taxon>
        <taxon>Bacilli</taxon>
        <taxon>Bacillales</taxon>
        <taxon>Bacillaceae</taxon>
        <taxon>Cytobacillus</taxon>
    </lineage>
</organism>
<gene>
    <name evidence="1" type="ORF">AN957_06285</name>
</gene>
<keyword evidence="2" id="KW-1185">Reference proteome</keyword>
<protein>
    <submittedName>
        <fullName evidence="1">Uncharacterized protein</fullName>
    </submittedName>
</protein>
<evidence type="ECO:0000313" key="2">
    <source>
        <dbReference type="Proteomes" id="UP000050996"/>
    </source>
</evidence>